<dbReference type="Pfam" id="PF01061">
    <property type="entry name" value="ABC2_membrane"/>
    <property type="match status" value="2"/>
</dbReference>
<feature type="compositionally biased region" description="Basic and acidic residues" evidence="10">
    <location>
        <begin position="1"/>
        <end position="13"/>
    </location>
</feature>
<dbReference type="CDD" id="cd03233">
    <property type="entry name" value="ABCG_PDR_domain1"/>
    <property type="match status" value="1"/>
</dbReference>
<dbReference type="InterPro" id="IPR013581">
    <property type="entry name" value="PDR_assoc"/>
</dbReference>
<keyword evidence="8 11" id="KW-1133">Transmembrane helix</keyword>
<dbReference type="InterPro" id="IPR034001">
    <property type="entry name" value="ABCG_PDR_1"/>
</dbReference>
<feature type="transmembrane region" description="Helical" evidence="11">
    <location>
        <begin position="1113"/>
        <end position="1138"/>
    </location>
</feature>
<evidence type="ECO:0000256" key="3">
    <source>
        <dbReference type="ARBA" id="ARBA00022448"/>
    </source>
</evidence>
<feature type="compositionally biased region" description="Low complexity" evidence="10">
    <location>
        <begin position="21"/>
        <end position="30"/>
    </location>
</feature>
<accession>A0A498J481</accession>
<comment type="similarity">
    <text evidence="2">Belongs to the ABC transporter superfamily. ABCG family. PDR (TC 3.A.1.205) subfamily.</text>
</comment>
<reference evidence="13 14" key="1">
    <citation type="submission" date="2018-10" db="EMBL/GenBank/DDBJ databases">
        <title>A high-quality apple genome assembly.</title>
        <authorList>
            <person name="Hu J."/>
        </authorList>
    </citation>
    <scope>NUCLEOTIDE SEQUENCE [LARGE SCALE GENOMIC DNA]</scope>
    <source>
        <strain evidence="14">cv. HFTH1</strain>
        <tissue evidence="13">Young leaf</tissue>
    </source>
</reference>
<comment type="subcellular location">
    <subcellularLocation>
        <location evidence="1">Membrane</location>
        <topology evidence="1">Multi-pass membrane protein</topology>
    </subcellularLocation>
</comment>
<keyword evidence="5" id="KW-0677">Repeat</keyword>
<gene>
    <name evidence="13" type="ORF">DVH24_000262</name>
</gene>
<dbReference type="Pfam" id="PF14510">
    <property type="entry name" value="ABC_trans_N"/>
    <property type="match status" value="1"/>
</dbReference>
<dbReference type="GO" id="GO:0016887">
    <property type="term" value="F:ATP hydrolysis activity"/>
    <property type="evidence" value="ECO:0007669"/>
    <property type="project" value="InterPro"/>
</dbReference>
<feature type="transmembrane region" description="Helical" evidence="11">
    <location>
        <begin position="1231"/>
        <end position="1250"/>
    </location>
</feature>
<dbReference type="EMBL" id="RDQH01000335">
    <property type="protein sequence ID" value="RXH88663.1"/>
    <property type="molecule type" value="Genomic_DNA"/>
</dbReference>
<dbReference type="InterPro" id="IPR003439">
    <property type="entry name" value="ABC_transporter-like_ATP-bd"/>
</dbReference>
<feature type="region of interest" description="Disordered" evidence="10">
    <location>
        <begin position="813"/>
        <end position="877"/>
    </location>
</feature>
<keyword evidence="9 11" id="KW-0472">Membrane</keyword>
<dbReference type="Pfam" id="PF08370">
    <property type="entry name" value="PDR_assoc"/>
    <property type="match status" value="1"/>
</dbReference>
<feature type="transmembrane region" description="Helical" evidence="11">
    <location>
        <begin position="1075"/>
        <end position="1093"/>
    </location>
</feature>
<name>A0A498J481_MALDO</name>
<dbReference type="GO" id="GO:0005524">
    <property type="term" value="F:ATP binding"/>
    <property type="evidence" value="ECO:0007669"/>
    <property type="project" value="UniProtKB-KW"/>
</dbReference>
<dbReference type="SMART" id="SM00382">
    <property type="entry name" value="AAA"/>
    <property type="match status" value="1"/>
</dbReference>
<feature type="domain" description="ABC transporter" evidence="12">
    <location>
        <begin position="173"/>
        <end position="446"/>
    </location>
</feature>
<sequence length="1374" mass="156085">MEGTEKPKGSEPHHQKRHSRSGSISRSLSRASWRMEEVFATATHSRRSSQADEDEEALTWAAIEKLPTYDRLRTSIIKSLGETEHQGVHKQVDVLQLDMDDRQNFIQRVFKVAEEDNETFLKKFRSRLDKVGIKLPTVEVRYEHLTIEADCHVGTRALPTLPNVARNIAESALGLIGIKLTKQTKLTILKDVSGIIKPSRMALLLGPPSSGKTSILLALAGKLDSSLKVKGEITYNGHRLNEFVPRKTSAYISQNDLHVGNMTVKETLDFSARCQGVGTRYELLTELARREKAAGIYPEPEVDLFMKATAMGGLESSLITDYTLKILGLDICKDTIVGDEMQRGISGGQKKRVTTGEMIVGPTKTLFMDEISTGLDSSTTFQIVKCLQQIVHITEATILMSLLQPAPETFDLFDDIILLSEGQIVYQGPREQILEFFETCGFRCPERKGTADFLQEVTSRKDQEQYWADRRTPYRYVSVTEFANRFKRFHVGTRIADELSIPFDKAQSHKAALVFKTYSMPKMQLLKACFDKEWLLMQRNSFIYIFKTVQIIIGAIITATVFLRTEMDARNENDGALYVGALIYCLIINMFNGFAELSLTIARLPVFYKHRELLFHPAWTFTVPSVLLGIPISIIESTVFIGITYYTIGFAPEASRFFKQLLLIFLMQQMASALFRLIAGVSRTMIISNTGGTLSLLILFLLGGFIIPRGEIPNWWTWAYWISPLTYGFNAISVNEMYAPRWMNKLALDNVTSVGEAVLNNFDVYHNKNWFWIGSGALLGFIVLFNSLYTVSLMYLSPPGKPQAIISEDAANEMELDQEESKEEPRLRRPPSKNVSLPRSLSSTDGNNTREMEVRRMSSRSSSSGLDRNADSSLEVSGGVAPKRGMVLPFTPLAMSFDSVNYFVDMPAVIFLFLAAAIVMRTVRNTVDTGRTVVCTIHQPSIDIFEAFDELLLMKRGGQVVYLGPLGRNSHKIVEYFEAVPGVPKIKEKYNPATWMLEASSTSIEVRLGMDFAQYYKSSALYQRNKALVNELSTPPAGANDLYFPTQFSQPSWKQFQSCLWKQWWTYWRSPDYNLVRFFFTLAAALLVGSIFWDVGSKMCVLISKLHYFKLQLVLILLTIKVFVQEFPYTNFLLIIYFSLSRESSSDLTMVIGAMYAAVFFVGFDNCTTVQPVVAIERTVFYRERAAGMYSALPYALAQVIIEIPYVFIQTTYYTLIVYAMVSFQWEAGKFFWFFFINFFSFLYFTYYGMMTVSITPNHQVAAIFAAAFYSVFNLFSGFFIPRPKIPGWWIWYYWICPVAWTVYGLIVTQYGDIEETIKAPGYTPDPTVKWYLKDRYGFESDFKGPVAGVLVGFGVFFAFMFAFCIRKLNFQVR</sequence>
<protein>
    <recommendedName>
        <fullName evidence="12">ABC transporter domain-containing protein</fullName>
    </recommendedName>
</protein>
<dbReference type="InterPro" id="IPR027417">
    <property type="entry name" value="P-loop_NTPase"/>
</dbReference>
<feature type="transmembrane region" description="Helical" evidence="11">
    <location>
        <begin position="542"/>
        <end position="563"/>
    </location>
</feature>
<organism evidence="13 14">
    <name type="scientific">Malus domestica</name>
    <name type="common">Apple</name>
    <name type="synonym">Pyrus malus</name>
    <dbReference type="NCBI Taxonomy" id="3750"/>
    <lineage>
        <taxon>Eukaryota</taxon>
        <taxon>Viridiplantae</taxon>
        <taxon>Streptophyta</taxon>
        <taxon>Embryophyta</taxon>
        <taxon>Tracheophyta</taxon>
        <taxon>Spermatophyta</taxon>
        <taxon>Magnoliopsida</taxon>
        <taxon>eudicotyledons</taxon>
        <taxon>Gunneridae</taxon>
        <taxon>Pentapetalae</taxon>
        <taxon>rosids</taxon>
        <taxon>fabids</taxon>
        <taxon>Rosales</taxon>
        <taxon>Rosaceae</taxon>
        <taxon>Amygdaloideae</taxon>
        <taxon>Maleae</taxon>
        <taxon>Malus</taxon>
    </lineage>
</organism>
<evidence type="ECO:0000256" key="4">
    <source>
        <dbReference type="ARBA" id="ARBA00022692"/>
    </source>
</evidence>
<evidence type="ECO:0000256" key="8">
    <source>
        <dbReference type="ARBA" id="ARBA00022989"/>
    </source>
</evidence>
<feature type="transmembrane region" description="Helical" evidence="11">
    <location>
        <begin position="1293"/>
        <end position="1312"/>
    </location>
</feature>
<evidence type="ECO:0000256" key="1">
    <source>
        <dbReference type="ARBA" id="ARBA00004141"/>
    </source>
</evidence>
<dbReference type="Pfam" id="PF00005">
    <property type="entry name" value="ABC_tran"/>
    <property type="match status" value="1"/>
</dbReference>
<feature type="transmembrane region" description="Helical" evidence="11">
    <location>
        <begin position="686"/>
        <end position="706"/>
    </location>
</feature>
<evidence type="ECO:0000256" key="10">
    <source>
        <dbReference type="SAM" id="MobiDB-lite"/>
    </source>
</evidence>
<evidence type="ECO:0000256" key="9">
    <source>
        <dbReference type="ARBA" id="ARBA00023136"/>
    </source>
</evidence>
<dbReference type="FunFam" id="3.40.50.300:FF:000179">
    <property type="entry name" value="ABC transporter G family member 34"/>
    <property type="match status" value="1"/>
</dbReference>
<feature type="transmembrane region" description="Helical" evidence="11">
    <location>
        <begin position="1347"/>
        <end position="1366"/>
    </location>
</feature>
<feature type="transmembrane region" description="Helical" evidence="11">
    <location>
        <begin position="902"/>
        <end position="923"/>
    </location>
</feature>
<comment type="caution">
    <text evidence="13">The sequence shown here is derived from an EMBL/GenBank/DDBJ whole genome shotgun (WGS) entry which is preliminary data.</text>
</comment>
<dbReference type="InterPro" id="IPR003593">
    <property type="entry name" value="AAA+_ATPase"/>
</dbReference>
<dbReference type="InterPro" id="IPR013525">
    <property type="entry name" value="ABC2_TM"/>
</dbReference>
<evidence type="ECO:0000256" key="7">
    <source>
        <dbReference type="ARBA" id="ARBA00022840"/>
    </source>
</evidence>
<dbReference type="Pfam" id="PF19055">
    <property type="entry name" value="ABC2_membrane_7"/>
    <property type="match status" value="2"/>
</dbReference>
<feature type="transmembrane region" description="Helical" evidence="11">
    <location>
        <begin position="618"/>
        <end position="648"/>
    </location>
</feature>
<feature type="transmembrane region" description="Helical" evidence="11">
    <location>
        <begin position="1150"/>
        <end position="1176"/>
    </location>
</feature>
<evidence type="ECO:0000256" key="5">
    <source>
        <dbReference type="ARBA" id="ARBA00022737"/>
    </source>
</evidence>
<dbReference type="InterPro" id="IPR043926">
    <property type="entry name" value="ABCG_dom"/>
</dbReference>
<evidence type="ECO:0000259" key="12">
    <source>
        <dbReference type="PROSITE" id="PS50893"/>
    </source>
</evidence>
<feature type="transmembrane region" description="Helical" evidence="11">
    <location>
        <begin position="718"/>
        <end position="738"/>
    </location>
</feature>
<keyword evidence="7" id="KW-0067">ATP-binding</keyword>
<dbReference type="GO" id="GO:0005886">
    <property type="term" value="C:plasma membrane"/>
    <property type="evidence" value="ECO:0007669"/>
    <property type="project" value="UniProtKB-ARBA"/>
</dbReference>
<feature type="transmembrane region" description="Helical" evidence="11">
    <location>
        <begin position="770"/>
        <end position="789"/>
    </location>
</feature>
<dbReference type="Proteomes" id="UP000290289">
    <property type="component" value="Chromosome 9"/>
</dbReference>
<dbReference type="InterPro" id="IPR029481">
    <property type="entry name" value="ABC_trans_N"/>
</dbReference>
<proteinExistence type="inferred from homology"/>
<evidence type="ECO:0000256" key="11">
    <source>
        <dbReference type="SAM" id="Phobius"/>
    </source>
</evidence>
<keyword evidence="14" id="KW-1185">Reference proteome</keyword>
<dbReference type="GO" id="GO:0140359">
    <property type="term" value="F:ABC-type transporter activity"/>
    <property type="evidence" value="ECO:0007669"/>
    <property type="project" value="InterPro"/>
</dbReference>
<feature type="compositionally biased region" description="Polar residues" evidence="10">
    <location>
        <begin position="833"/>
        <end position="847"/>
    </location>
</feature>
<evidence type="ECO:0000256" key="2">
    <source>
        <dbReference type="ARBA" id="ARBA00006012"/>
    </source>
</evidence>
<feature type="region of interest" description="Disordered" evidence="10">
    <location>
        <begin position="1"/>
        <end position="30"/>
    </location>
</feature>
<keyword evidence="4 11" id="KW-0812">Transmembrane</keyword>
<feature type="transmembrane region" description="Helical" evidence="11">
    <location>
        <begin position="1196"/>
        <end position="1219"/>
    </location>
</feature>
<keyword evidence="3" id="KW-0813">Transport</keyword>
<dbReference type="PROSITE" id="PS50893">
    <property type="entry name" value="ABC_TRANSPORTER_2"/>
    <property type="match status" value="1"/>
</dbReference>
<feature type="transmembrane region" description="Helical" evidence="11">
    <location>
        <begin position="1262"/>
        <end position="1281"/>
    </location>
</feature>
<dbReference type="Gene3D" id="3.40.50.300">
    <property type="entry name" value="P-loop containing nucleotide triphosphate hydrolases"/>
    <property type="match status" value="1"/>
</dbReference>
<dbReference type="PANTHER" id="PTHR19241">
    <property type="entry name" value="ATP-BINDING CASSETTE TRANSPORTER"/>
    <property type="match status" value="1"/>
</dbReference>
<keyword evidence="6" id="KW-0547">Nucleotide-binding</keyword>
<feature type="compositionally biased region" description="Acidic residues" evidence="10">
    <location>
        <begin position="813"/>
        <end position="822"/>
    </location>
</feature>
<feature type="transmembrane region" description="Helical" evidence="11">
    <location>
        <begin position="575"/>
        <end position="597"/>
    </location>
</feature>
<evidence type="ECO:0000313" key="14">
    <source>
        <dbReference type="Proteomes" id="UP000290289"/>
    </source>
</evidence>
<dbReference type="SUPFAM" id="SSF52540">
    <property type="entry name" value="P-loop containing nucleoside triphosphate hydrolases"/>
    <property type="match status" value="1"/>
</dbReference>
<evidence type="ECO:0000256" key="6">
    <source>
        <dbReference type="ARBA" id="ARBA00022741"/>
    </source>
</evidence>
<evidence type="ECO:0000313" key="13">
    <source>
        <dbReference type="EMBL" id="RXH88663.1"/>
    </source>
</evidence>